<organism evidence="2 3">
    <name type="scientific">Elsinoe ampelina</name>
    <dbReference type="NCBI Taxonomy" id="302913"/>
    <lineage>
        <taxon>Eukaryota</taxon>
        <taxon>Fungi</taxon>
        <taxon>Dikarya</taxon>
        <taxon>Ascomycota</taxon>
        <taxon>Pezizomycotina</taxon>
        <taxon>Dothideomycetes</taxon>
        <taxon>Dothideomycetidae</taxon>
        <taxon>Myriangiales</taxon>
        <taxon>Elsinoaceae</taxon>
        <taxon>Elsinoe</taxon>
    </lineage>
</organism>
<dbReference type="EMBL" id="ML992501">
    <property type="protein sequence ID" value="KAF2227536.1"/>
    <property type="molecule type" value="Genomic_DNA"/>
</dbReference>
<dbReference type="AlphaFoldDB" id="A0A6A6GP59"/>
<dbReference type="OrthoDB" id="10565099at2759"/>
<reference evidence="3" key="1">
    <citation type="journal article" date="2020" name="Stud. Mycol.">
        <title>101 Dothideomycetes genomes: A test case for predicting lifestyles and emergence of pathogens.</title>
        <authorList>
            <person name="Haridas S."/>
            <person name="Albert R."/>
            <person name="Binder M."/>
            <person name="Bloem J."/>
            <person name="LaButti K."/>
            <person name="Salamov A."/>
            <person name="Andreopoulos B."/>
            <person name="Baker S."/>
            <person name="Barry K."/>
            <person name="Bills G."/>
            <person name="Bluhm B."/>
            <person name="Cannon C."/>
            <person name="Castanera R."/>
            <person name="Culley D."/>
            <person name="Daum C."/>
            <person name="Ezra D."/>
            <person name="Gonzalez J."/>
            <person name="Henrissat B."/>
            <person name="Kuo A."/>
            <person name="Liang C."/>
            <person name="Lipzen A."/>
            <person name="Lutzoni F."/>
            <person name="Magnuson J."/>
            <person name="Mondo S."/>
            <person name="Nolan M."/>
            <person name="Ohm R."/>
            <person name="Pangilinan J."/>
            <person name="Park H.-J."/>
            <person name="Ramirez L."/>
            <person name="Alfaro M."/>
            <person name="Sun H."/>
            <person name="Tritt A."/>
            <person name="Yoshinaga Y."/>
            <person name="Zwiers L.-H."/>
            <person name="Turgeon B."/>
            <person name="Goodwin S."/>
            <person name="Spatafora J."/>
            <person name="Crous P."/>
            <person name="Grigoriev I."/>
        </authorList>
    </citation>
    <scope>NUCLEOTIDE SEQUENCE [LARGE SCALE GENOMIC DNA]</scope>
    <source>
        <strain evidence="3">CECT 20119</strain>
    </source>
</reference>
<feature type="signal peptide" evidence="1">
    <location>
        <begin position="1"/>
        <end position="17"/>
    </location>
</feature>
<evidence type="ECO:0000313" key="3">
    <source>
        <dbReference type="Proteomes" id="UP000799538"/>
    </source>
</evidence>
<proteinExistence type="predicted"/>
<accession>A0A6A6GP59</accession>
<gene>
    <name evidence="2" type="ORF">BDZ85DRAFT_4613</name>
</gene>
<sequence length="137" mass="15234">MMCGLCILACILVQLRIWPCGIFLTPARAPLCAVVRRNLWKRLLKSATVVSIRKNKLLEAADALYRVSIERERDFASSCSPALKSNYCKSQSLVSAAAVDHCESVSDALIGRCRLAVFSESLRVPSHPRPSPHRLFH</sequence>
<evidence type="ECO:0008006" key="4">
    <source>
        <dbReference type="Google" id="ProtNLM"/>
    </source>
</evidence>
<dbReference type="Proteomes" id="UP000799538">
    <property type="component" value="Unassembled WGS sequence"/>
</dbReference>
<evidence type="ECO:0000313" key="2">
    <source>
        <dbReference type="EMBL" id="KAF2227536.1"/>
    </source>
</evidence>
<feature type="chain" id="PRO_5025396152" description="Secreted protein" evidence="1">
    <location>
        <begin position="18"/>
        <end position="137"/>
    </location>
</feature>
<keyword evidence="1" id="KW-0732">Signal</keyword>
<protein>
    <recommendedName>
        <fullName evidence="4">Secreted protein</fullName>
    </recommendedName>
</protein>
<keyword evidence="3" id="KW-1185">Reference proteome</keyword>
<evidence type="ECO:0000256" key="1">
    <source>
        <dbReference type="SAM" id="SignalP"/>
    </source>
</evidence>
<name>A0A6A6GP59_9PEZI</name>